<gene>
    <name evidence="2" type="ORF">ACFO0B_23210</name>
</gene>
<dbReference type="InterPro" id="IPR014710">
    <property type="entry name" value="RmlC-like_jellyroll"/>
</dbReference>
<dbReference type="PANTHER" id="PTHR24567:SF74">
    <property type="entry name" value="HTH-TYPE TRANSCRIPTIONAL REGULATOR ARCR"/>
    <property type="match status" value="1"/>
</dbReference>
<reference evidence="3" key="1">
    <citation type="journal article" date="2019" name="Int. J. Syst. Evol. Microbiol.">
        <title>The Global Catalogue of Microorganisms (GCM) 10K type strain sequencing project: providing services to taxonomists for standard genome sequencing and annotation.</title>
        <authorList>
            <consortium name="The Broad Institute Genomics Platform"/>
            <consortium name="The Broad Institute Genome Sequencing Center for Infectious Disease"/>
            <person name="Wu L."/>
            <person name="Ma J."/>
        </authorList>
    </citation>
    <scope>NUCLEOTIDE SEQUENCE [LARGE SCALE GENOMIC DNA]</scope>
    <source>
        <strain evidence="3">CGMCC 4.7330</strain>
    </source>
</reference>
<dbReference type="Proteomes" id="UP001595696">
    <property type="component" value="Unassembled WGS sequence"/>
</dbReference>
<evidence type="ECO:0000259" key="1">
    <source>
        <dbReference type="PROSITE" id="PS50042"/>
    </source>
</evidence>
<name>A0ABV8DXU3_9NOCA</name>
<dbReference type="PROSITE" id="PS50042">
    <property type="entry name" value="CNMP_BINDING_3"/>
    <property type="match status" value="1"/>
</dbReference>
<proteinExistence type="predicted"/>
<sequence length="459" mass="50315">MTTPDTTRAAPTALHPAAARALATTTKSVPQMQGSTPRWLLRMLPWVEVDSGTYRVNRRLTYTVGDGRITCTAAAGEYRLVPAELQEVRALRGLDDDALRQLATAFRQREYQPGETLCEFGNELDAVHVIAHGRVTVDVPDAYGARVRLEVIDAGAHIGAELLAGARPIWEFTATAETACTVLSLPRARFDPLRTEIPGLAGHLAGFREAAGTDRFGQAAIDLSAGHDGEPAIPGTYVDYEPRPREYALSVAQLRLRVHTRVTDLYNEPMDQLEQQLRLSLEALRERQERDLLTHPDYGLLHNVDPSQRVVPATGPPTPADLDRLLARRRKTAFFLAHPLVIAQFGRECTARGIYPHPVEVEGRRVQAWRDIPFLPSDKIPITAARTSTVLAMRIGERDDGVIGLRQTGLPDEYRPGISVRFGGIDDHAVASYLISANHAAAVLVPDALGALTDVQLSL</sequence>
<organism evidence="2 3">
    <name type="scientific">Nocardia jiangsuensis</name>
    <dbReference type="NCBI Taxonomy" id="1691563"/>
    <lineage>
        <taxon>Bacteria</taxon>
        <taxon>Bacillati</taxon>
        <taxon>Actinomycetota</taxon>
        <taxon>Actinomycetes</taxon>
        <taxon>Mycobacteriales</taxon>
        <taxon>Nocardiaceae</taxon>
        <taxon>Nocardia</taxon>
    </lineage>
</organism>
<evidence type="ECO:0000313" key="3">
    <source>
        <dbReference type="Proteomes" id="UP001595696"/>
    </source>
</evidence>
<dbReference type="EMBL" id="JBHSAX010000019">
    <property type="protein sequence ID" value="MFC3964906.1"/>
    <property type="molecule type" value="Genomic_DNA"/>
</dbReference>
<accession>A0ABV8DXU3</accession>
<dbReference type="InterPro" id="IPR018490">
    <property type="entry name" value="cNMP-bd_dom_sf"/>
</dbReference>
<dbReference type="Pfam" id="PF19307">
    <property type="entry name" value="SrpI-like"/>
    <property type="match status" value="1"/>
</dbReference>
<dbReference type="NCBIfam" id="NF041163">
    <property type="entry name" value="encap_f2b"/>
    <property type="match status" value="1"/>
</dbReference>
<feature type="domain" description="Cyclic nucleotide-binding" evidence="1">
    <location>
        <begin position="90"/>
        <end position="193"/>
    </location>
</feature>
<evidence type="ECO:0000313" key="2">
    <source>
        <dbReference type="EMBL" id="MFC3964906.1"/>
    </source>
</evidence>
<dbReference type="InterPro" id="IPR000595">
    <property type="entry name" value="cNMP-bd_dom"/>
</dbReference>
<dbReference type="InterPro" id="IPR049817">
    <property type="entry name" value="Encap_f2b"/>
</dbReference>
<dbReference type="Gene3D" id="2.60.120.10">
    <property type="entry name" value="Jelly Rolls"/>
    <property type="match status" value="1"/>
</dbReference>
<keyword evidence="3" id="KW-1185">Reference proteome</keyword>
<comment type="caution">
    <text evidence="2">The sequence shown here is derived from an EMBL/GenBank/DDBJ whole genome shotgun (WGS) entry which is preliminary data.</text>
</comment>
<dbReference type="SUPFAM" id="SSF51206">
    <property type="entry name" value="cAMP-binding domain-like"/>
    <property type="match status" value="1"/>
</dbReference>
<dbReference type="InterPro" id="IPR045641">
    <property type="entry name" value="SrpI-like"/>
</dbReference>
<dbReference type="InterPro" id="IPR050397">
    <property type="entry name" value="Env_Response_Regulators"/>
</dbReference>
<dbReference type="Pfam" id="PF00027">
    <property type="entry name" value="cNMP_binding"/>
    <property type="match status" value="1"/>
</dbReference>
<protein>
    <submittedName>
        <fullName evidence="2">Family 2B encapsulin nanocompartment shell protein</fullName>
    </submittedName>
</protein>
<dbReference type="SMART" id="SM00100">
    <property type="entry name" value="cNMP"/>
    <property type="match status" value="1"/>
</dbReference>
<dbReference type="PANTHER" id="PTHR24567">
    <property type="entry name" value="CRP FAMILY TRANSCRIPTIONAL REGULATORY PROTEIN"/>
    <property type="match status" value="1"/>
</dbReference>
<dbReference type="CDD" id="cd00038">
    <property type="entry name" value="CAP_ED"/>
    <property type="match status" value="1"/>
</dbReference>
<dbReference type="RefSeq" id="WP_378614675.1">
    <property type="nucleotide sequence ID" value="NZ_JBHSAX010000019.1"/>
</dbReference>